<feature type="compositionally biased region" description="Low complexity" evidence="1">
    <location>
        <begin position="1"/>
        <end position="23"/>
    </location>
</feature>
<accession>A0ABD1LB19</accession>
<feature type="region of interest" description="Disordered" evidence="1">
    <location>
        <begin position="71"/>
        <end position="121"/>
    </location>
</feature>
<organism evidence="3 4">
    <name type="scientific">Flemingia macrophylla</name>
    <dbReference type="NCBI Taxonomy" id="520843"/>
    <lineage>
        <taxon>Eukaryota</taxon>
        <taxon>Viridiplantae</taxon>
        <taxon>Streptophyta</taxon>
        <taxon>Embryophyta</taxon>
        <taxon>Tracheophyta</taxon>
        <taxon>Spermatophyta</taxon>
        <taxon>Magnoliopsida</taxon>
        <taxon>eudicotyledons</taxon>
        <taxon>Gunneridae</taxon>
        <taxon>Pentapetalae</taxon>
        <taxon>rosids</taxon>
        <taxon>fabids</taxon>
        <taxon>Fabales</taxon>
        <taxon>Fabaceae</taxon>
        <taxon>Papilionoideae</taxon>
        <taxon>50 kb inversion clade</taxon>
        <taxon>NPAAA clade</taxon>
        <taxon>indigoferoid/millettioid clade</taxon>
        <taxon>Phaseoleae</taxon>
        <taxon>Flemingia</taxon>
    </lineage>
</organism>
<dbReference type="Proteomes" id="UP001603857">
    <property type="component" value="Unassembled WGS sequence"/>
</dbReference>
<gene>
    <name evidence="3" type="ORF">Fmac_029630</name>
</gene>
<dbReference type="AlphaFoldDB" id="A0ABD1LB19"/>
<feature type="domain" description="VQ" evidence="2">
    <location>
        <begin position="53"/>
        <end position="78"/>
    </location>
</feature>
<name>A0ABD1LB19_9FABA</name>
<evidence type="ECO:0000259" key="2">
    <source>
        <dbReference type="Pfam" id="PF05678"/>
    </source>
</evidence>
<dbReference type="Pfam" id="PF05678">
    <property type="entry name" value="VQ"/>
    <property type="match status" value="1"/>
</dbReference>
<dbReference type="InterPro" id="IPR008889">
    <property type="entry name" value="VQ"/>
</dbReference>
<dbReference type="PANTHER" id="PTHR33624">
    <property type="entry name" value="SIGMA FACTOR BINDING PROTEIN 1, CHLOROPLASTIC"/>
    <property type="match status" value="1"/>
</dbReference>
<proteinExistence type="predicted"/>
<keyword evidence="4" id="KW-1185">Reference proteome</keyword>
<reference evidence="3 4" key="1">
    <citation type="submission" date="2024-08" db="EMBL/GenBank/DDBJ databases">
        <title>Insights into the chromosomal genome structure of Flemingia macrophylla.</title>
        <authorList>
            <person name="Ding Y."/>
            <person name="Zhao Y."/>
            <person name="Bi W."/>
            <person name="Wu M."/>
            <person name="Zhao G."/>
            <person name="Gong Y."/>
            <person name="Li W."/>
            <person name="Zhang P."/>
        </authorList>
    </citation>
    <scope>NUCLEOTIDE SEQUENCE [LARGE SCALE GENOMIC DNA]</scope>
    <source>
        <strain evidence="3">DYQJB</strain>
        <tissue evidence="3">Leaf</tissue>
    </source>
</reference>
<feature type="compositionally biased region" description="Basic residues" evidence="1">
    <location>
        <begin position="28"/>
        <end position="40"/>
    </location>
</feature>
<feature type="region of interest" description="Disordered" evidence="1">
    <location>
        <begin position="1"/>
        <end position="44"/>
    </location>
</feature>
<comment type="caution">
    <text evidence="3">The sequence shown here is derived from an EMBL/GenBank/DDBJ whole genome shotgun (WGS) entry which is preliminary data.</text>
</comment>
<evidence type="ECO:0000313" key="4">
    <source>
        <dbReference type="Proteomes" id="UP001603857"/>
    </source>
</evidence>
<dbReference type="EMBL" id="JBGMDY010000010">
    <property type="protein sequence ID" value="KAL2320661.1"/>
    <property type="molecule type" value="Genomic_DNA"/>
</dbReference>
<protein>
    <recommendedName>
        <fullName evidence="2">VQ domain-containing protein</fullName>
    </recommendedName>
</protein>
<dbReference type="InterPro" id="IPR039335">
    <property type="entry name" value="SIB1/2"/>
</dbReference>
<evidence type="ECO:0000256" key="1">
    <source>
        <dbReference type="SAM" id="MobiDB-lite"/>
    </source>
</evidence>
<sequence length="172" mass="18931">MNTISTSNSVMPSNSNNNSNSNSVHQRTPTKRITKAKKKNNSGASQPVKVVYISNPMKINTSAAEFRALVQELTGQDAESPPDPTRFQPHLLPPAPDPIPHQHQHQHQPPQQPPSSCIDPFEDDDDVFTPQMFDNISSLLPTSLFYESPHLNHWSCGTAAPAVLLFTRGGDK</sequence>
<dbReference type="PANTHER" id="PTHR33624:SF2">
    <property type="entry name" value="SIGMA FACTOR BINDING PROTEIN 1, CHLOROPLASTIC"/>
    <property type="match status" value="1"/>
</dbReference>
<evidence type="ECO:0000313" key="3">
    <source>
        <dbReference type="EMBL" id="KAL2320661.1"/>
    </source>
</evidence>